<evidence type="ECO:0000256" key="4">
    <source>
        <dbReference type="ARBA" id="ARBA00023002"/>
    </source>
</evidence>
<keyword evidence="3" id="KW-1133">Transmembrane helix</keyword>
<dbReference type="InterPro" id="IPR051689">
    <property type="entry name" value="Sterol_desaturase/TMEM195"/>
</dbReference>
<dbReference type="EMBL" id="CAEZSF010000312">
    <property type="protein sequence ID" value="CAB4558402.1"/>
    <property type="molecule type" value="Genomic_DNA"/>
</dbReference>
<evidence type="ECO:0000256" key="5">
    <source>
        <dbReference type="ARBA" id="ARBA00023098"/>
    </source>
</evidence>
<keyword evidence="4" id="KW-0560">Oxidoreductase</keyword>
<evidence type="ECO:0000256" key="3">
    <source>
        <dbReference type="ARBA" id="ARBA00022989"/>
    </source>
</evidence>
<dbReference type="GO" id="GO:0006643">
    <property type="term" value="P:membrane lipid metabolic process"/>
    <property type="evidence" value="ECO:0007669"/>
    <property type="project" value="TreeGrafter"/>
</dbReference>
<keyword evidence="6" id="KW-0472">Membrane</keyword>
<gene>
    <name evidence="8" type="ORF">UFOPK1358_02068</name>
</gene>
<keyword evidence="2" id="KW-0812">Transmembrane</keyword>
<organism evidence="8">
    <name type="scientific">freshwater metagenome</name>
    <dbReference type="NCBI Taxonomy" id="449393"/>
    <lineage>
        <taxon>unclassified sequences</taxon>
        <taxon>metagenomes</taxon>
        <taxon>ecological metagenomes</taxon>
    </lineage>
</organism>
<evidence type="ECO:0000256" key="2">
    <source>
        <dbReference type="ARBA" id="ARBA00022692"/>
    </source>
</evidence>
<evidence type="ECO:0000259" key="7">
    <source>
        <dbReference type="Pfam" id="PF04116"/>
    </source>
</evidence>
<dbReference type="GO" id="GO:0008610">
    <property type="term" value="P:lipid biosynthetic process"/>
    <property type="evidence" value="ECO:0007669"/>
    <property type="project" value="InterPro"/>
</dbReference>
<evidence type="ECO:0000256" key="6">
    <source>
        <dbReference type="ARBA" id="ARBA00023136"/>
    </source>
</evidence>
<reference evidence="8" key="1">
    <citation type="submission" date="2020-05" db="EMBL/GenBank/DDBJ databases">
        <authorList>
            <person name="Chiriac C."/>
            <person name="Salcher M."/>
            <person name="Ghai R."/>
            <person name="Kavagutti S V."/>
        </authorList>
    </citation>
    <scope>NUCLEOTIDE SEQUENCE</scope>
</reference>
<dbReference type="PANTHER" id="PTHR21624">
    <property type="entry name" value="STEROL DESATURASE-RELATED PROTEIN"/>
    <property type="match status" value="1"/>
</dbReference>
<dbReference type="PANTHER" id="PTHR21624:SF1">
    <property type="entry name" value="ALKYLGLYCEROL MONOOXYGENASE"/>
    <property type="match status" value="1"/>
</dbReference>
<dbReference type="Pfam" id="PF04116">
    <property type="entry name" value="FA_hydroxylase"/>
    <property type="match status" value="1"/>
</dbReference>
<proteinExistence type="predicted"/>
<dbReference type="InterPro" id="IPR006694">
    <property type="entry name" value="Fatty_acid_hydroxylase"/>
</dbReference>
<comment type="subcellular location">
    <subcellularLocation>
        <location evidence="1">Endomembrane system</location>
        <topology evidence="1">Multi-pass membrane protein</topology>
    </subcellularLocation>
</comment>
<evidence type="ECO:0000313" key="8">
    <source>
        <dbReference type="EMBL" id="CAB4558402.1"/>
    </source>
</evidence>
<feature type="domain" description="Fatty acid hydroxylase" evidence="7">
    <location>
        <begin position="107"/>
        <end position="240"/>
    </location>
</feature>
<keyword evidence="5" id="KW-0443">Lipid metabolism</keyword>
<evidence type="ECO:0000256" key="1">
    <source>
        <dbReference type="ARBA" id="ARBA00004127"/>
    </source>
</evidence>
<protein>
    <submittedName>
        <fullName evidence="8">Unannotated protein</fullName>
    </submittedName>
</protein>
<dbReference type="GO" id="GO:0005783">
    <property type="term" value="C:endoplasmic reticulum"/>
    <property type="evidence" value="ECO:0007669"/>
    <property type="project" value="TreeGrafter"/>
</dbReference>
<sequence length="296" mass="32846">MHAGVIAGAALAVRLDRAVQRRRSVESPISVGLVAAGWYALIAQTERRYPYREDWTHERDSDVAADRAFVATTYATSLLTQPVGAAIARRVGLDAKFRRLPTALGVALAVLAYDLPHTLHHRLAHEWGPAWKLHSVHHSPSRLHWLNASRFHVGELLFDGLIDATLIAALGLSRDQHIGYLAMRALYGQVQHCNIEVSSGPLNRVFSTPDLHRWHHSTNYDEGDTNFGAITSLWDQLLGTYYRPKQPFAGTVGVGRMPVFPIAFGELQKVPLAWEQIKHTNAATWFSEAGSVSLVE</sequence>
<dbReference type="GO" id="GO:0016020">
    <property type="term" value="C:membrane"/>
    <property type="evidence" value="ECO:0007669"/>
    <property type="project" value="GOC"/>
</dbReference>
<name>A0A6J6D3S7_9ZZZZ</name>
<dbReference type="GO" id="GO:0050479">
    <property type="term" value="F:glyceryl-ether monooxygenase activity"/>
    <property type="evidence" value="ECO:0007669"/>
    <property type="project" value="TreeGrafter"/>
</dbReference>
<accession>A0A6J6D3S7</accession>
<dbReference type="GO" id="GO:0005506">
    <property type="term" value="F:iron ion binding"/>
    <property type="evidence" value="ECO:0007669"/>
    <property type="project" value="InterPro"/>
</dbReference>
<dbReference type="AlphaFoldDB" id="A0A6J6D3S7"/>